<dbReference type="Pfam" id="PF13445">
    <property type="entry name" value="zf-RING_UBOX"/>
    <property type="match status" value="1"/>
</dbReference>
<organism evidence="5 6">
    <name type="scientific">Lophium mytilinum</name>
    <dbReference type="NCBI Taxonomy" id="390894"/>
    <lineage>
        <taxon>Eukaryota</taxon>
        <taxon>Fungi</taxon>
        <taxon>Dikarya</taxon>
        <taxon>Ascomycota</taxon>
        <taxon>Pezizomycotina</taxon>
        <taxon>Dothideomycetes</taxon>
        <taxon>Pleosporomycetidae</taxon>
        <taxon>Mytilinidiales</taxon>
        <taxon>Mytilinidiaceae</taxon>
        <taxon>Lophium</taxon>
    </lineage>
</organism>
<keyword evidence="6" id="KW-1185">Reference proteome</keyword>
<keyword evidence="3" id="KW-0862">Zinc</keyword>
<protein>
    <recommendedName>
        <fullName evidence="4">Zinc finger RING-type eukaryotic domain-containing protein</fullName>
    </recommendedName>
</protein>
<dbReference type="Gene3D" id="3.30.40.10">
    <property type="entry name" value="Zinc/RING finger domain, C3HC4 (zinc finger)"/>
    <property type="match status" value="1"/>
</dbReference>
<evidence type="ECO:0000256" key="1">
    <source>
        <dbReference type="ARBA" id="ARBA00022723"/>
    </source>
</evidence>
<sequence length="161" mass="17841">MAFRIPEGVNEFVVNHIININASDISDPTVPDECPICQDDFDASHPAVRITNNDNCSHVFGRPCLLRVQACNCLGDLVEIFLGEVYPGQALIEEFDELRSKATGMHTRAEHMHAIVAERDAETVEAAGAVEFAEATEIAMMRVATEQTRRIGARMRRDADE</sequence>
<name>A0A6A6QBS7_9PEZI</name>
<dbReference type="GO" id="GO:0008270">
    <property type="term" value="F:zinc ion binding"/>
    <property type="evidence" value="ECO:0007669"/>
    <property type="project" value="UniProtKB-KW"/>
</dbReference>
<evidence type="ECO:0000256" key="3">
    <source>
        <dbReference type="ARBA" id="ARBA00022833"/>
    </source>
</evidence>
<dbReference type="AlphaFoldDB" id="A0A6A6QBS7"/>
<dbReference type="SUPFAM" id="SSF57850">
    <property type="entry name" value="RING/U-box"/>
    <property type="match status" value="1"/>
</dbReference>
<dbReference type="Proteomes" id="UP000799750">
    <property type="component" value="Unassembled WGS sequence"/>
</dbReference>
<dbReference type="InterPro" id="IPR013083">
    <property type="entry name" value="Znf_RING/FYVE/PHD"/>
</dbReference>
<evidence type="ECO:0000313" key="5">
    <source>
        <dbReference type="EMBL" id="KAF2489460.1"/>
    </source>
</evidence>
<dbReference type="EMBL" id="MU004199">
    <property type="protein sequence ID" value="KAF2489460.1"/>
    <property type="molecule type" value="Genomic_DNA"/>
</dbReference>
<proteinExistence type="predicted"/>
<gene>
    <name evidence="5" type="ORF">BU16DRAFT_567634</name>
</gene>
<dbReference type="InterPro" id="IPR027370">
    <property type="entry name" value="Znf-RING_euk"/>
</dbReference>
<reference evidence="5" key="1">
    <citation type="journal article" date="2020" name="Stud. Mycol.">
        <title>101 Dothideomycetes genomes: a test case for predicting lifestyles and emergence of pathogens.</title>
        <authorList>
            <person name="Haridas S."/>
            <person name="Albert R."/>
            <person name="Binder M."/>
            <person name="Bloem J."/>
            <person name="Labutti K."/>
            <person name="Salamov A."/>
            <person name="Andreopoulos B."/>
            <person name="Baker S."/>
            <person name="Barry K."/>
            <person name="Bills G."/>
            <person name="Bluhm B."/>
            <person name="Cannon C."/>
            <person name="Castanera R."/>
            <person name="Culley D."/>
            <person name="Daum C."/>
            <person name="Ezra D."/>
            <person name="Gonzalez J."/>
            <person name="Henrissat B."/>
            <person name="Kuo A."/>
            <person name="Liang C."/>
            <person name="Lipzen A."/>
            <person name="Lutzoni F."/>
            <person name="Magnuson J."/>
            <person name="Mondo S."/>
            <person name="Nolan M."/>
            <person name="Ohm R."/>
            <person name="Pangilinan J."/>
            <person name="Park H.-J."/>
            <person name="Ramirez L."/>
            <person name="Alfaro M."/>
            <person name="Sun H."/>
            <person name="Tritt A."/>
            <person name="Yoshinaga Y."/>
            <person name="Zwiers L.-H."/>
            <person name="Turgeon B."/>
            <person name="Goodwin S."/>
            <person name="Spatafora J."/>
            <person name="Crous P."/>
            <person name="Grigoriev I."/>
        </authorList>
    </citation>
    <scope>NUCLEOTIDE SEQUENCE</scope>
    <source>
        <strain evidence="5">CBS 269.34</strain>
    </source>
</reference>
<accession>A0A6A6QBS7</accession>
<feature type="domain" description="Zinc finger RING-type eukaryotic" evidence="4">
    <location>
        <begin position="34"/>
        <end position="65"/>
    </location>
</feature>
<evidence type="ECO:0000313" key="6">
    <source>
        <dbReference type="Proteomes" id="UP000799750"/>
    </source>
</evidence>
<keyword evidence="2" id="KW-0863">Zinc-finger</keyword>
<keyword evidence="1" id="KW-0479">Metal-binding</keyword>
<evidence type="ECO:0000256" key="2">
    <source>
        <dbReference type="ARBA" id="ARBA00022771"/>
    </source>
</evidence>
<evidence type="ECO:0000259" key="4">
    <source>
        <dbReference type="Pfam" id="PF13445"/>
    </source>
</evidence>